<gene>
    <name evidence="3" type="ORF">Mag101_16500</name>
</gene>
<evidence type="ECO:0000313" key="3">
    <source>
        <dbReference type="EMBL" id="AQQ69051.1"/>
    </source>
</evidence>
<protein>
    <recommendedName>
        <fullName evidence="5">Histidine phosphatase family protein</fullName>
    </recommendedName>
</protein>
<keyword evidence="4" id="KW-1185">Reference proteome</keyword>
<dbReference type="GO" id="GO:0016787">
    <property type="term" value="F:hydrolase activity"/>
    <property type="evidence" value="ECO:0007669"/>
    <property type="project" value="UniProtKB-KW"/>
</dbReference>
<accession>A0A1Q2M8Q2</accession>
<dbReference type="CDD" id="cd07067">
    <property type="entry name" value="HP_PGM_like"/>
    <property type="match status" value="1"/>
</dbReference>
<dbReference type="SMART" id="SM00855">
    <property type="entry name" value="PGAM"/>
    <property type="match status" value="1"/>
</dbReference>
<dbReference type="InterPro" id="IPR013078">
    <property type="entry name" value="His_Pase_superF_clade-1"/>
</dbReference>
<dbReference type="SUPFAM" id="SSF53254">
    <property type="entry name" value="Phosphoglycerate mutase-like"/>
    <property type="match status" value="1"/>
</dbReference>
<dbReference type="AlphaFoldDB" id="A0A1Q2M8Q2"/>
<evidence type="ECO:0000256" key="1">
    <source>
        <dbReference type="ARBA" id="ARBA00022801"/>
    </source>
</evidence>
<proteinExistence type="predicted"/>
<feature type="compositionally biased region" description="Basic and acidic residues" evidence="2">
    <location>
        <begin position="217"/>
        <end position="231"/>
    </location>
</feature>
<name>A0A1Q2M8Q2_9GAMM</name>
<dbReference type="PANTHER" id="PTHR20935">
    <property type="entry name" value="PHOSPHOGLYCERATE MUTASE-RELATED"/>
    <property type="match status" value="1"/>
</dbReference>
<dbReference type="Pfam" id="PF00300">
    <property type="entry name" value="His_Phos_1"/>
    <property type="match status" value="1"/>
</dbReference>
<dbReference type="Gene3D" id="3.40.50.1240">
    <property type="entry name" value="Phosphoglycerate mutase-like"/>
    <property type="match status" value="1"/>
</dbReference>
<dbReference type="RefSeq" id="WP_198040017.1">
    <property type="nucleotide sequence ID" value="NZ_CP019650.1"/>
</dbReference>
<evidence type="ECO:0000313" key="4">
    <source>
        <dbReference type="Proteomes" id="UP000188219"/>
    </source>
</evidence>
<sequence length="231" mass="26059">MAEFFTVRHGQASLGSDNYDQLSPLGEQQSRWLGEHFLRQGTGFDRILCGDLLRHRQTAEAICAGMQGGPGEDLQTPALESFPELNEFQFKQVMGAFIRKHPERRPQDGADARVFFRVLKDAMHAWIDGEIQVEESWAAFEQRVQRGMDIIAEADGRTLVVSSGGTISMLTRLVLSAPSQTVVQLNMQTRNTSLSRFFFQAQRGRDSVSLHSFNHTPHLEHPERQDAITYA</sequence>
<dbReference type="EMBL" id="CP019650">
    <property type="protein sequence ID" value="AQQ69051.1"/>
    <property type="molecule type" value="Genomic_DNA"/>
</dbReference>
<dbReference type="InterPro" id="IPR051021">
    <property type="entry name" value="Mito_Ser/Thr_phosphatase"/>
</dbReference>
<keyword evidence="1" id="KW-0378">Hydrolase</keyword>
<dbReference type="STRING" id="260552.Mag101_16500"/>
<feature type="region of interest" description="Disordered" evidence="2">
    <location>
        <begin position="210"/>
        <end position="231"/>
    </location>
</feature>
<evidence type="ECO:0000256" key="2">
    <source>
        <dbReference type="SAM" id="MobiDB-lite"/>
    </source>
</evidence>
<dbReference type="eggNOG" id="COG0406">
    <property type="taxonomic scope" value="Bacteria"/>
</dbReference>
<evidence type="ECO:0008006" key="5">
    <source>
        <dbReference type="Google" id="ProtNLM"/>
    </source>
</evidence>
<reference evidence="3" key="1">
    <citation type="submission" date="2017-02" db="EMBL/GenBank/DDBJ databases">
        <title>Genome of Microbulbifer agarilyticus GP101.</title>
        <authorList>
            <person name="Jung J."/>
            <person name="Bae S.S."/>
            <person name="Baek K."/>
        </authorList>
    </citation>
    <scope>NUCLEOTIDE SEQUENCE [LARGE SCALE GENOMIC DNA]</scope>
    <source>
        <strain evidence="3">GP101</strain>
    </source>
</reference>
<dbReference type="InterPro" id="IPR029033">
    <property type="entry name" value="His_PPase_superfam"/>
</dbReference>
<organism evidence="3 4">
    <name type="scientific">Microbulbifer agarilyticus</name>
    <dbReference type="NCBI Taxonomy" id="260552"/>
    <lineage>
        <taxon>Bacteria</taxon>
        <taxon>Pseudomonadati</taxon>
        <taxon>Pseudomonadota</taxon>
        <taxon>Gammaproteobacteria</taxon>
        <taxon>Cellvibrionales</taxon>
        <taxon>Microbulbiferaceae</taxon>
        <taxon>Microbulbifer</taxon>
    </lineage>
</organism>
<dbReference type="PANTHER" id="PTHR20935:SF0">
    <property type="entry name" value="SERINE_THREONINE-PROTEIN PHOSPHATASE PGAM5, MITOCHONDRIAL"/>
    <property type="match status" value="1"/>
</dbReference>
<dbReference type="KEGG" id="maga:Mag101_16500"/>
<dbReference type="Proteomes" id="UP000188219">
    <property type="component" value="Chromosome"/>
</dbReference>